<evidence type="ECO:0000256" key="1">
    <source>
        <dbReference type="SAM" id="MobiDB-lite"/>
    </source>
</evidence>
<proteinExistence type="predicted"/>
<feature type="region of interest" description="Disordered" evidence="1">
    <location>
        <begin position="80"/>
        <end position="131"/>
    </location>
</feature>
<dbReference type="AlphaFoldDB" id="A0A8D8PY29"/>
<accession>A0A8D8PY29</accession>
<reference evidence="2" key="1">
    <citation type="submission" date="2021-05" db="EMBL/GenBank/DDBJ databases">
        <authorList>
            <person name="Alioto T."/>
            <person name="Alioto T."/>
            <person name="Gomez Garrido J."/>
        </authorList>
    </citation>
    <scope>NUCLEOTIDE SEQUENCE</scope>
</reference>
<sequence>MAERELSFSLSLLLLSFSRRWGKTTHKLDSSQQNFFHWIRAAWAGSQLLHSLTDLQEHVACMRVPARCIAHLEKVVVHEWGEQSSTTHQDHDDDKRHKKDLSKGNQSQDSVGLELNKGDQESGTPPRVLAQSVKQCQTIAGKVNH</sequence>
<organism evidence="2">
    <name type="scientific">Cacopsylla melanoneura</name>
    <dbReference type="NCBI Taxonomy" id="428564"/>
    <lineage>
        <taxon>Eukaryota</taxon>
        <taxon>Metazoa</taxon>
        <taxon>Ecdysozoa</taxon>
        <taxon>Arthropoda</taxon>
        <taxon>Hexapoda</taxon>
        <taxon>Insecta</taxon>
        <taxon>Pterygota</taxon>
        <taxon>Neoptera</taxon>
        <taxon>Paraneoptera</taxon>
        <taxon>Hemiptera</taxon>
        <taxon>Sternorrhyncha</taxon>
        <taxon>Psylloidea</taxon>
        <taxon>Psyllidae</taxon>
        <taxon>Psyllinae</taxon>
        <taxon>Cacopsylla</taxon>
    </lineage>
</organism>
<evidence type="ECO:0000313" key="2">
    <source>
        <dbReference type="EMBL" id="CAG6618369.1"/>
    </source>
</evidence>
<dbReference type="EMBL" id="HBUF01041966">
    <property type="protein sequence ID" value="CAG6618369.1"/>
    <property type="molecule type" value="Transcribed_RNA"/>
</dbReference>
<dbReference type="EMBL" id="HBUF01041965">
    <property type="protein sequence ID" value="CAG6618367.1"/>
    <property type="molecule type" value="Transcribed_RNA"/>
</dbReference>
<protein>
    <submittedName>
        <fullName evidence="2">Uncharacterized protein</fullName>
    </submittedName>
</protein>
<name>A0A8D8PY29_9HEMI</name>